<protein>
    <submittedName>
        <fullName evidence="2">Antirepressor protein</fullName>
    </submittedName>
</protein>
<dbReference type="PANTHER" id="PTHR36180">
    <property type="entry name" value="DNA-BINDING PROTEIN-RELATED-RELATED"/>
    <property type="match status" value="1"/>
</dbReference>
<evidence type="ECO:0000259" key="1">
    <source>
        <dbReference type="PROSITE" id="PS51750"/>
    </source>
</evidence>
<evidence type="ECO:0000313" key="2">
    <source>
        <dbReference type="EMBL" id="DAE07095.1"/>
    </source>
</evidence>
<feature type="domain" description="Bro-N" evidence="1">
    <location>
        <begin position="1"/>
        <end position="108"/>
    </location>
</feature>
<dbReference type="GO" id="GO:0003677">
    <property type="term" value="F:DNA binding"/>
    <property type="evidence" value="ECO:0007669"/>
    <property type="project" value="InterPro"/>
</dbReference>
<dbReference type="PANTHER" id="PTHR36180:SF2">
    <property type="entry name" value="BRO FAMILY PROTEIN"/>
    <property type="match status" value="1"/>
</dbReference>
<accession>A0A8S5PIR7</accession>
<organism evidence="2">
    <name type="scientific">Myoviridae sp. ctsK93</name>
    <dbReference type="NCBI Taxonomy" id="2825190"/>
    <lineage>
        <taxon>Viruses</taxon>
        <taxon>Duplodnaviria</taxon>
        <taxon>Heunggongvirae</taxon>
        <taxon>Uroviricota</taxon>
        <taxon>Caudoviricetes</taxon>
    </lineage>
</organism>
<sequence>MNSVKVLTKAEVLTKEFILYGTVEEPLFLAKDVAEWIEYDLSSINKLVQNVDDEEKVRSIIPTLGGEQEMWMLTEDGVYEVLMQSRKPKAKLFKKEVKSILKSIRLNGGYIANQEQLTPEQIVANALIVAQNIINNQNRQIEEMSVKMSELEKKSDYLDLILESKETVTVTQIAQDYGMSAKAFNKILMKLGIQHKVNGQWILYAKYLGEGYVHSKTVSITRSNGMKDTVMNTEWKQKGRIFLYNLLKDNGYIPLIEQ</sequence>
<reference evidence="2" key="1">
    <citation type="journal article" date="2021" name="Proc. Natl. Acad. Sci. U.S.A.">
        <title>A Catalog of Tens of Thousands of Viruses from Human Metagenomes Reveals Hidden Associations with Chronic Diseases.</title>
        <authorList>
            <person name="Tisza M.J."/>
            <person name="Buck C.B."/>
        </authorList>
    </citation>
    <scope>NUCLEOTIDE SEQUENCE</scope>
    <source>
        <strain evidence="2">CtsK93</strain>
    </source>
</reference>
<dbReference type="InterPro" id="IPR003497">
    <property type="entry name" value="BRO_N_domain"/>
</dbReference>
<dbReference type="Pfam" id="PF03374">
    <property type="entry name" value="ANT"/>
    <property type="match status" value="1"/>
</dbReference>
<dbReference type="PROSITE" id="PS51750">
    <property type="entry name" value="BRO_N"/>
    <property type="match status" value="1"/>
</dbReference>
<dbReference type="InterPro" id="IPR005039">
    <property type="entry name" value="Ant_C"/>
</dbReference>
<name>A0A8S5PIR7_9CAUD</name>
<dbReference type="Pfam" id="PF02498">
    <property type="entry name" value="Bro-N"/>
    <property type="match status" value="1"/>
</dbReference>
<dbReference type="SMART" id="SM01040">
    <property type="entry name" value="Bro-N"/>
    <property type="match status" value="1"/>
</dbReference>
<dbReference type="EMBL" id="BK015446">
    <property type="protein sequence ID" value="DAE07095.1"/>
    <property type="molecule type" value="Genomic_DNA"/>
</dbReference>
<proteinExistence type="predicted"/>